<dbReference type="EMBL" id="JANPWZ010000515">
    <property type="protein sequence ID" value="KAJ3575839.1"/>
    <property type="molecule type" value="Genomic_DNA"/>
</dbReference>
<organism evidence="7 8">
    <name type="scientific">Xylaria arbuscula</name>
    <dbReference type="NCBI Taxonomy" id="114810"/>
    <lineage>
        <taxon>Eukaryota</taxon>
        <taxon>Fungi</taxon>
        <taxon>Dikarya</taxon>
        <taxon>Ascomycota</taxon>
        <taxon>Pezizomycotina</taxon>
        <taxon>Sordariomycetes</taxon>
        <taxon>Xylariomycetidae</taxon>
        <taxon>Xylariales</taxon>
        <taxon>Xylariaceae</taxon>
        <taxon>Xylaria</taxon>
    </lineage>
</organism>
<dbReference type="GO" id="GO:0016929">
    <property type="term" value="F:deSUMOylase activity"/>
    <property type="evidence" value="ECO:0007669"/>
    <property type="project" value="TreeGrafter"/>
</dbReference>
<feature type="compositionally biased region" description="Polar residues" evidence="5">
    <location>
        <begin position="401"/>
        <end position="414"/>
    </location>
</feature>
<feature type="region of interest" description="Disordered" evidence="5">
    <location>
        <begin position="447"/>
        <end position="474"/>
    </location>
</feature>
<keyword evidence="3" id="KW-0378">Hydrolase</keyword>
<evidence type="ECO:0000256" key="3">
    <source>
        <dbReference type="ARBA" id="ARBA00022801"/>
    </source>
</evidence>
<protein>
    <recommendedName>
        <fullName evidence="6">Ubiquitin-like protease family profile domain-containing protein</fullName>
    </recommendedName>
</protein>
<keyword evidence="8" id="KW-1185">Reference proteome</keyword>
<dbReference type="Pfam" id="PF02902">
    <property type="entry name" value="Peptidase_C48"/>
    <property type="match status" value="1"/>
</dbReference>
<dbReference type="PROSITE" id="PS50600">
    <property type="entry name" value="ULP_PROTEASE"/>
    <property type="match status" value="1"/>
</dbReference>
<feature type="compositionally biased region" description="Polar residues" evidence="5">
    <location>
        <begin position="462"/>
        <end position="471"/>
    </location>
</feature>
<dbReference type="PANTHER" id="PTHR12606:SF141">
    <property type="entry name" value="GH15225P-RELATED"/>
    <property type="match status" value="1"/>
</dbReference>
<dbReference type="GO" id="GO:0005634">
    <property type="term" value="C:nucleus"/>
    <property type="evidence" value="ECO:0007669"/>
    <property type="project" value="TreeGrafter"/>
</dbReference>
<evidence type="ECO:0000256" key="5">
    <source>
        <dbReference type="SAM" id="MobiDB-lite"/>
    </source>
</evidence>
<name>A0A9W8TMS0_9PEZI</name>
<dbReference type="Proteomes" id="UP001148614">
    <property type="component" value="Unassembled WGS sequence"/>
</dbReference>
<evidence type="ECO:0000313" key="8">
    <source>
        <dbReference type="Proteomes" id="UP001148614"/>
    </source>
</evidence>
<sequence>MSLTLRRQLLPPFQPELVHSWCSPNHYLFCKRCKAHRSFHVHRAEEIAARQAQLLAESQRQEYQERRIILSPRVLKGQPRAFYQAQNQYKYTSIRVPLSHNSSNTTQALGLGCQLAPGSDRKRRVDCTSHAEPAQYYVPGQFPEEVDHNQPIARADSDFWALNAELIRQAARERAEAATAARVEKEYLSMPGAWPSWADEPDNAPASSTFVPAAHDARHHDDAASSTGHTRGLFTLFGGLSNLVLGAFRTVPWRLTPTHQPGQLQQVQQAVQLPDVVSSTAVAAPVTRVSENRISHSPKRLRSDPGPLRANIPFPRTAFTRRLNTDSAFNHTGHFSLDALYDSDSEDEEDAYPGSPMDIDSPVHLVSKKIETKPALESTLGRPRSILKSSHKTPVVSNLMGPNSVANQSGPSVQRASPSESAARRAVRMFPKESAVKRRISNNAVNLQPPVGERVDHDHQELSTSEGSSKVRSPEDTLHHNVFDFFPREIIHSLPGLGTEELPADTLKIKHLKLELMERMRLEEIESQNRALTLLGVRQPKSPLIREPPPEWMKRALDAPHTGHFNPTAVHPDAVELKPRDFAKLVPPTAWLNDDCVHSTLCCLAAYINNKAGVKPKVDTPKCVAVSSIYWAAFCGDHKKLYPRLFSRKWGMNPDNFLDIDTVLIPVNLHAHWTLIVLRPSRRTVSYIDSYHSQNQRQINFAFEWLELFLGKKLYREEWTTNKFESPQQTNAYDCGVFVITNSMCIALGVTPLCYTEEDLSIQRLQIAAMLLHGGFDGPFDLSHV</sequence>
<dbReference type="AlphaFoldDB" id="A0A9W8TMS0"/>
<dbReference type="SUPFAM" id="SSF54001">
    <property type="entry name" value="Cysteine proteinases"/>
    <property type="match status" value="1"/>
</dbReference>
<comment type="similarity">
    <text evidence="1">Belongs to the peptidase C48 family.</text>
</comment>
<dbReference type="VEuPathDB" id="FungiDB:F4678DRAFT_466991"/>
<keyword evidence="4" id="KW-0788">Thiol protease</keyword>
<evidence type="ECO:0000256" key="1">
    <source>
        <dbReference type="ARBA" id="ARBA00005234"/>
    </source>
</evidence>
<evidence type="ECO:0000256" key="2">
    <source>
        <dbReference type="ARBA" id="ARBA00022670"/>
    </source>
</evidence>
<evidence type="ECO:0000256" key="4">
    <source>
        <dbReference type="ARBA" id="ARBA00022807"/>
    </source>
</evidence>
<keyword evidence="2" id="KW-0645">Protease</keyword>
<dbReference type="InterPro" id="IPR038765">
    <property type="entry name" value="Papain-like_cys_pep_sf"/>
</dbReference>
<dbReference type="GO" id="GO:0016926">
    <property type="term" value="P:protein desumoylation"/>
    <property type="evidence" value="ECO:0007669"/>
    <property type="project" value="TreeGrafter"/>
</dbReference>
<feature type="domain" description="Ubiquitin-like protease family profile" evidence="6">
    <location>
        <begin position="575"/>
        <end position="746"/>
    </location>
</feature>
<dbReference type="PANTHER" id="PTHR12606">
    <property type="entry name" value="SENTRIN/SUMO-SPECIFIC PROTEASE"/>
    <property type="match status" value="1"/>
</dbReference>
<gene>
    <name evidence="7" type="ORF">NPX13_g3897</name>
</gene>
<feature type="region of interest" description="Disordered" evidence="5">
    <location>
        <begin position="401"/>
        <end position="421"/>
    </location>
</feature>
<dbReference type="Gene3D" id="3.40.395.10">
    <property type="entry name" value="Adenoviral Proteinase, Chain A"/>
    <property type="match status" value="1"/>
</dbReference>
<dbReference type="InterPro" id="IPR003653">
    <property type="entry name" value="Peptidase_C48_C"/>
</dbReference>
<proteinExistence type="inferred from homology"/>
<evidence type="ECO:0000313" key="7">
    <source>
        <dbReference type="EMBL" id="KAJ3575839.1"/>
    </source>
</evidence>
<comment type="caution">
    <text evidence="7">The sequence shown here is derived from an EMBL/GenBank/DDBJ whole genome shotgun (WGS) entry which is preliminary data.</text>
</comment>
<dbReference type="GO" id="GO:0006508">
    <property type="term" value="P:proteolysis"/>
    <property type="evidence" value="ECO:0007669"/>
    <property type="project" value="UniProtKB-KW"/>
</dbReference>
<reference evidence="7" key="1">
    <citation type="submission" date="2022-07" db="EMBL/GenBank/DDBJ databases">
        <title>Genome Sequence of Xylaria arbuscula.</title>
        <authorList>
            <person name="Buettner E."/>
        </authorList>
    </citation>
    <scope>NUCLEOTIDE SEQUENCE</scope>
    <source>
        <strain evidence="7">VT107</strain>
    </source>
</reference>
<accession>A0A9W8TMS0</accession>
<evidence type="ECO:0000259" key="6">
    <source>
        <dbReference type="PROSITE" id="PS50600"/>
    </source>
</evidence>